<dbReference type="GO" id="GO:0005654">
    <property type="term" value="C:nucleoplasm"/>
    <property type="evidence" value="ECO:0007669"/>
    <property type="project" value="TreeGrafter"/>
</dbReference>
<name>A0A8C5LGV9_9ANUR</name>
<feature type="chain" id="PRO_5034990095" evidence="3">
    <location>
        <begin position="18"/>
        <end position="227"/>
    </location>
</feature>
<accession>A0A8C5LGV9</accession>
<keyword evidence="3" id="KW-0732">Signal</keyword>
<protein>
    <submittedName>
        <fullName evidence="4">Uncharacterized protein</fullName>
    </submittedName>
</protein>
<dbReference type="PROSITE" id="PS50088">
    <property type="entry name" value="ANK_REPEAT"/>
    <property type="match status" value="2"/>
</dbReference>
<dbReference type="Ensembl" id="ENSLLET00000000224.1">
    <property type="protein sequence ID" value="ENSLLEP00000000208.1"/>
    <property type="gene ID" value="ENSLLEG00000000149.1"/>
</dbReference>
<dbReference type="SMART" id="SM00248">
    <property type="entry name" value="ANK"/>
    <property type="match status" value="2"/>
</dbReference>
<evidence type="ECO:0000313" key="4">
    <source>
        <dbReference type="Ensembl" id="ENSLLEP00000000208.1"/>
    </source>
</evidence>
<sequence length="227" mass="25793">MLLFLFVILLVTDLTEEKSSDPQCNRLTSKRSSSSEKEISSRITKRFKKSLNLLHNEPSCHSETPNRKPAESSATKTGSIADYKSKVLRRQVFEKNHYGETSLHRAAKQKDVDLLYRLIKIGAEVNRADNAGWTPLHEACVFGNYNAAKCLLEAGADVNATGFGQVAPIHDAVYEGDYEQKNLHRLCTWMLQVDNQLLLQLLSVKIEKRMEMELLWILVMRAIKTTK</sequence>
<dbReference type="PRINTS" id="PR01415">
    <property type="entry name" value="ANKYRIN"/>
</dbReference>
<dbReference type="AlphaFoldDB" id="A0A8C5LGV9"/>
<dbReference type="InterPro" id="IPR002110">
    <property type="entry name" value="Ankyrin_rpt"/>
</dbReference>
<dbReference type="PROSITE" id="PS50297">
    <property type="entry name" value="ANK_REP_REGION"/>
    <property type="match status" value="2"/>
</dbReference>
<evidence type="ECO:0000256" key="2">
    <source>
        <dbReference type="SAM" id="MobiDB-lite"/>
    </source>
</evidence>
<feature type="signal peptide" evidence="3">
    <location>
        <begin position="1"/>
        <end position="17"/>
    </location>
</feature>
<dbReference type="Pfam" id="PF12796">
    <property type="entry name" value="Ank_2"/>
    <property type="match status" value="1"/>
</dbReference>
<evidence type="ECO:0000256" key="3">
    <source>
        <dbReference type="SAM" id="SignalP"/>
    </source>
</evidence>
<feature type="region of interest" description="Disordered" evidence="2">
    <location>
        <begin position="56"/>
        <end position="78"/>
    </location>
</feature>
<organism evidence="4 5">
    <name type="scientific">Leptobrachium leishanense</name>
    <name type="common">Leishan spiny toad</name>
    <dbReference type="NCBI Taxonomy" id="445787"/>
    <lineage>
        <taxon>Eukaryota</taxon>
        <taxon>Metazoa</taxon>
        <taxon>Chordata</taxon>
        <taxon>Craniata</taxon>
        <taxon>Vertebrata</taxon>
        <taxon>Euteleostomi</taxon>
        <taxon>Amphibia</taxon>
        <taxon>Batrachia</taxon>
        <taxon>Anura</taxon>
        <taxon>Pelobatoidea</taxon>
        <taxon>Megophryidae</taxon>
        <taxon>Leptobrachium</taxon>
    </lineage>
</organism>
<dbReference type="InterPro" id="IPR036770">
    <property type="entry name" value="Ankyrin_rpt-contain_sf"/>
</dbReference>
<dbReference type="InterPro" id="IPR053210">
    <property type="entry name" value="ANKRD12"/>
</dbReference>
<keyword evidence="1" id="KW-0040">ANK repeat</keyword>
<dbReference type="PANTHER" id="PTHR24149">
    <property type="entry name" value="ANKYRIN REPEAT DOMAIN-CONTAINING PROTEIN 12"/>
    <property type="match status" value="1"/>
</dbReference>
<dbReference type="GeneTree" id="ENSGT00940000154742"/>
<dbReference type="PANTHER" id="PTHR24149:SF14">
    <property type="entry name" value="ANKYRIN REPEAT DOMAIN 12"/>
    <property type="match status" value="1"/>
</dbReference>
<feature type="region of interest" description="Disordered" evidence="2">
    <location>
        <begin position="19"/>
        <end position="40"/>
    </location>
</feature>
<dbReference type="Proteomes" id="UP000694569">
    <property type="component" value="Unplaced"/>
</dbReference>
<feature type="repeat" description="ANK" evidence="1">
    <location>
        <begin position="131"/>
        <end position="163"/>
    </location>
</feature>
<feature type="repeat" description="ANK" evidence="1">
    <location>
        <begin position="98"/>
        <end position="130"/>
    </location>
</feature>
<evidence type="ECO:0000256" key="1">
    <source>
        <dbReference type="PROSITE-ProRule" id="PRU00023"/>
    </source>
</evidence>
<dbReference type="Gene3D" id="1.25.40.20">
    <property type="entry name" value="Ankyrin repeat-containing domain"/>
    <property type="match status" value="1"/>
</dbReference>
<feature type="compositionally biased region" description="Basic and acidic residues" evidence="2">
    <location>
        <begin position="58"/>
        <end position="70"/>
    </location>
</feature>
<proteinExistence type="predicted"/>
<keyword evidence="5" id="KW-1185">Reference proteome</keyword>
<reference evidence="4" key="2">
    <citation type="submission" date="2025-09" db="UniProtKB">
        <authorList>
            <consortium name="Ensembl"/>
        </authorList>
    </citation>
    <scope>IDENTIFICATION</scope>
</reference>
<dbReference type="OrthoDB" id="366390at2759"/>
<dbReference type="SUPFAM" id="SSF48403">
    <property type="entry name" value="Ankyrin repeat"/>
    <property type="match status" value="1"/>
</dbReference>
<evidence type="ECO:0000313" key="5">
    <source>
        <dbReference type="Proteomes" id="UP000694569"/>
    </source>
</evidence>
<reference evidence="4" key="1">
    <citation type="submission" date="2025-08" db="UniProtKB">
        <authorList>
            <consortium name="Ensembl"/>
        </authorList>
    </citation>
    <scope>IDENTIFICATION</scope>
</reference>